<protein>
    <submittedName>
        <fullName evidence="2">Uncharacterized protein</fullName>
    </submittedName>
</protein>
<evidence type="ECO:0000256" key="1">
    <source>
        <dbReference type="SAM" id="MobiDB-lite"/>
    </source>
</evidence>
<gene>
    <name evidence="2" type="ORF">AK812_SmicGene27458</name>
</gene>
<dbReference type="EMBL" id="LSRX01000688">
    <property type="protein sequence ID" value="OLP90913.1"/>
    <property type="molecule type" value="Genomic_DNA"/>
</dbReference>
<keyword evidence="3" id="KW-1185">Reference proteome</keyword>
<dbReference type="AlphaFoldDB" id="A0A1Q9D6V0"/>
<feature type="compositionally biased region" description="Polar residues" evidence="1">
    <location>
        <begin position="477"/>
        <end position="487"/>
    </location>
</feature>
<name>A0A1Q9D6V0_SYMMI</name>
<reference evidence="2 3" key="1">
    <citation type="submission" date="2016-02" db="EMBL/GenBank/DDBJ databases">
        <title>Genome analysis of coral dinoflagellate symbionts highlights evolutionary adaptations to a symbiotic lifestyle.</title>
        <authorList>
            <person name="Aranda M."/>
            <person name="Li Y."/>
            <person name="Liew Y.J."/>
            <person name="Baumgarten S."/>
            <person name="Simakov O."/>
            <person name="Wilson M."/>
            <person name="Piel J."/>
            <person name="Ashoor H."/>
            <person name="Bougouffa S."/>
            <person name="Bajic V.B."/>
            <person name="Ryu T."/>
            <person name="Ravasi T."/>
            <person name="Bayer T."/>
            <person name="Micklem G."/>
            <person name="Kim H."/>
            <person name="Bhak J."/>
            <person name="Lajeunesse T.C."/>
            <person name="Voolstra C.R."/>
        </authorList>
    </citation>
    <scope>NUCLEOTIDE SEQUENCE [LARGE SCALE GENOMIC DNA]</scope>
    <source>
        <strain evidence="2 3">CCMP2467</strain>
    </source>
</reference>
<feature type="region of interest" description="Disordered" evidence="1">
    <location>
        <begin position="470"/>
        <end position="496"/>
    </location>
</feature>
<sequence length="544" mass="59821">MTFRSSIFADRQHIASDDRQRLEAGKSVSASQVAGKTSEAEQNHLECPCSPRPVAILSKKTSESSDKVCLRLQTLLDGFPSVCTPDELETGYPKRTDRTCTWQQNHVFAAASITPGGGAEQCVAIQGTAISFPASRLVKCATTAVPDTLVMPTEMESPRTVPNHDGSQALLFSSMACVVVERVKSKKLRDVWAAEKELGQAALVLLPAGPNAYIAYAAHQVCNGLKARLDCAKAKLIEEPEDTQQAAQDDPAAVESAYRNALLPRDTLLQKKCQRQQQTGPMRNKEDVEEDEWRAMNPQAEWAGAKWKGVLEQLIQVVHGRMDWQRMSQLRAKDIVALNKVINEVRNKPELTLSFELLRFGHRLVTDKHKDVHPQAQYKLLGSGIYMLLPDRDRCLRWSSSKEVEASSSGPRDERLFVSLRGDRGFAGLADLRAQCSPSSRSVQPETSWKVSRSVVSALEAGWRESFARTDLPGGSCSPNPCGSTERSVPSLSGSPSSAEVLLAKQSLVDIIRNRHKDAAGPDQQASPNAERTPFRCLQEVRSP</sequence>
<feature type="region of interest" description="Disordered" evidence="1">
    <location>
        <begin position="18"/>
        <end position="45"/>
    </location>
</feature>
<organism evidence="2 3">
    <name type="scientific">Symbiodinium microadriaticum</name>
    <name type="common">Dinoflagellate</name>
    <name type="synonym">Zooxanthella microadriatica</name>
    <dbReference type="NCBI Taxonomy" id="2951"/>
    <lineage>
        <taxon>Eukaryota</taxon>
        <taxon>Sar</taxon>
        <taxon>Alveolata</taxon>
        <taxon>Dinophyceae</taxon>
        <taxon>Suessiales</taxon>
        <taxon>Symbiodiniaceae</taxon>
        <taxon>Symbiodinium</taxon>
    </lineage>
</organism>
<dbReference type="OrthoDB" id="1668162at2759"/>
<accession>A0A1Q9D6V0</accession>
<dbReference type="Proteomes" id="UP000186817">
    <property type="component" value="Unassembled WGS sequence"/>
</dbReference>
<evidence type="ECO:0000313" key="3">
    <source>
        <dbReference type="Proteomes" id="UP000186817"/>
    </source>
</evidence>
<evidence type="ECO:0000313" key="2">
    <source>
        <dbReference type="EMBL" id="OLP90913.1"/>
    </source>
</evidence>
<proteinExistence type="predicted"/>
<feature type="region of interest" description="Disordered" evidence="1">
    <location>
        <begin position="513"/>
        <end position="544"/>
    </location>
</feature>
<comment type="caution">
    <text evidence="2">The sequence shown here is derived from an EMBL/GenBank/DDBJ whole genome shotgun (WGS) entry which is preliminary data.</text>
</comment>